<organism evidence="2 3">
    <name type="scientific">Thermodesulfovibrio aggregans</name>
    <dbReference type="NCBI Taxonomy" id="86166"/>
    <lineage>
        <taxon>Bacteria</taxon>
        <taxon>Pseudomonadati</taxon>
        <taxon>Nitrospirota</taxon>
        <taxon>Thermodesulfovibrionia</taxon>
        <taxon>Thermodesulfovibrionales</taxon>
        <taxon>Thermodesulfovibrionaceae</taxon>
        <taxon>Thermodesulfovibrio</taxon>
    </lineage>
</organism>
<accession>A0A0U9HWY2</accession>
<name>A0A0U9HWY2_9BACT</name>
<proteinExistence type="predicted"/>
<feature type="transmembrane region" description="Helical" evidence="1">
    <location>
        <begin position="267"/>
        <end position="284"/>
    </location>
</feature>
<evidence type="ECO:0000313" key="3">
    <source>
        <dbReference type="Proteomes" id="UP000054976"/>
    </source>
</evidence>
<keyword evidence="1" id="KW-0472">Membrane</keyword>
<dbReference type="AlphaFoldDB" id="A0A0U9HWY2"/>
<keyword evidence="1" id="KW-0812">Transmembrane</keyword>
<dbReference type="RefSeq" id="WP_059176798.1">
    <property type="nucleotide sequence ID" value="NZ_BCNO01000002.1"/>
</dbReference>
<sequence>MLKKENIWNESVYLSSESKFTKELKILILLFIVVVLELPIIFLLLKPAFHDEKDFYLFIFAMIFMILGVFSIVVLSAPSKLYSISVNRHKNSVELRWIRNLFLEKIETIPFEKLSKIYVSIVNTRGKNRVIIKIEKIDGNRVNAVFTLLETDKEEIANVFLNMALIAGFQSYTAFREGNCFSINFSKGFEEKTRLNYSSKLVFEEGKRDIEKDKLRITNLVIEELNPLKVILYRKPNLFDIVRFLILYLIFPLLFLFILIYEKTQKLTALSISLFAYVIILYLTRRMIAPMNILIDKMRGTVKVKKIIYSYTFPISEIKEIQISDMIGRRTGTFLFFVDAIMKDNRKNQLFFIEVKSQESLIHETYVNIKILLDQIFGELNIPIIEMTKNF</sequence>
<dbReference type="STRING" id="86166.TAGGR_2247"/>
<feature type="transmembrane region" description="Helical" evidence="1">
    <location>
        <begin position="26"/>
        <end position="49"/>
    </location>
</feature>
<gene>
    <name evidence="2" type="ORF">TAGGR_2247</name>
</gene>
<reference evidence="3" key="1">
    <citation type="submission" date="2016-01" db="EMBL/GenBank/DDBJ databases">
        <title>Draft genome sequence of Thermodesulfovibrio aggregans strain TGE-P1.</title>
        <authorList>
            <person name="Sekiguchi Y."/>
            <person name="Ohashi A."/>
            <person name="Matsuura N."/>
            <person name="Tourlousse M.D."/>
        </authorList>
    </citation>
    <scope>NUCLEOTIDE SEQUENCE [LARGE SCALE GENOMIC DNA]</scope>
    <source>
        <strain evidence="3">TGE-P1</strain>
    </source>
</reference>
<evidence type="ECO:0000256" key="1">
    <source>
        <dbReference type="SAM" id="Phobius"/>
    </source>
</evidence>
<feature type="transmembrane region" description="Helical" evidence="1">
    <location>
        <begin position="55"/>
        <end position="75"/>
    </location>
</feature>
<keyword evidence="3" id="KW-1185">Reference proteome</keyword>
<evidence type="ECO:0000313" key="2">
    <source>
        <dbReference type="EMBL" id="GAQ95357.1"/>
    </source>
</evidence>
<keyword evidence="1" id="KW-1133">Transmembrane helix</keyword>
<dbReference type="Proteomes" id="UP000054976">
    <property type="component" value="Unassembled WGS sequence"/>
</dbReference>
<comment type="caution">
    <text evidence="2">The sequence shown here is derived from an EMBL/GenBank/DDBJ whole genome shotgun (WGS) entry which is preliminary data.</text>
</comment>
<feature type="transmembrane region" description="Helical" evidence="1">
    <location>
        <begin position="241"/>
        <end position="261"/>
    </location>
</feature>
<dbReference type="EMBL" id="BCNO01000002">
    <property type="protein sequence ID" value="GAQ95357.1"/>
    <property type="molecule type" value="Genomic_DNA"/>
</dbReference>
<protein>
    <submittedName>
        <fullName evidence="2">Uncharacterized protein</fullName>
    </submittedName>
</protein>